<dbReference type="InterPro" id="IPR009057">
    <property type="entry name" value="Homeodomain-like_sf"/>
</dbReference>
<evidence type="ECO:0000256" key="5">
    <source>
        <dbReference type="PROSITE-ProRule" id="PRU00108"/>
    </source>
</evidence>
<dbReference type="Gene3D" id="1.10.10.60">
    <property type="entry name" value="Homeodomain-like"/>
    <property type="match status" value="1"/>
</dbReference>
<evidence type="ECO:0000313" key="9">
    <source>
        <dbReference type="WBParaSite" id="PgB01_g034_t01"/>
    </source>
</evidence>
<dbReference type="Pfam" id="PF00046">
    <property type="entry name" value="Homeodomain"/>
    <property type="match status" value="1"/>
</dbReference>
<dbReference type="AlphaFoldDB" id="A0A914ZCP6"/>
<evidence type="ECO:0000256" key="1">
    <source>
        <dbReference type="ARBA" id="ARBA00004123"/>
    </source>
</evidence>
<protein>
    <submittedName>
        <fullName evidence="9">Homeobox domain-containing protein</fullName>
    </submittedName>
</protein>
<keyword evidence="2 5" id="KW-0238">DNA-binding</keyword>
<evidence type="ECO:0000256" key="3">
    <source>
        <dbReference type="ARBA" id="ARBA00023155"/>
    </source>
</evidence>
<dbReference type="GO" id="GO:0030182">
    <property type="term" value="P:neuron differentiation"/>
    <property type="evidence" value="ECO:0007669"/>
    <property type="project" value="TreeGrafter"/>
</dbReference>
<name>A0A914ZCP6_PARUN</name>
<keyword evidence="8" id="KW-1185">Reference proteome</keyword>
<evidence type="ECO:0000259" key="7">
    <source>
        <dbReference type="PROSITE" id="PS50071"/>
    </source>
</evidence>
<feature type="domain" description="Homeobox" evidence="7">
    <location>
        <begin position="178"/>
        <end position="238"/>
    </location>
</feature>
<reference evidence="9" key="1">
    <citation type="submission" date="2022-11" db="UniProtKB">
        <authorList>
            <consortium name="WormBaseParasite"/>
        </authorList>
    </citation>
    <scope>IDENTIFICATION</scope>
</reference>
<dbReference type="PANTHER" id="PTHR24208">
    <property type="entry name" value="LIM/HOMEOBOX PROTEIN LHX"/>
    <property type="match status" value="1"/>
</dbReference>
<dbReference type="WBParaSite" id="PgB01_g034_t01">
    <property type="protein sequence ID" value="PgB01_g034_t01"/>
    <property type="gene ID" value="PgB01_g034"/>
</dbReference>
<dbReference type="GO" id="GO:0000977">
    <property type="term" value="F:RNA polymerase II transcription regulatory region sequence-specific DNA binding"/>
    <property type="evidence" value="ECO:0007669"/>
    <property type="project" value="TreeGrafter"/>
</dbReference>
<accession>A0A914ZCP6</accession>
<dbReference type="Proteomes" id="UP000887569">
    <property type="component" value="Unplaced"/>
</dbReference>
<dbReference type="InterPro" id="IPR017970">
    <property type="entry name" value="Homeobox_CS"/>
</dbReference>
<keyword evidence="4 5" id="KW-0539">Nucleus</keyword>
<dbReference type="InterPro" id="IPR050453">
    <property type="entry name" value="LIM_Homeobox_TF"/>
</dbReference>
<dbReference type="GO" id="GO:0000981">
    <property type="term" value="F:DNA-binding transcription factor activity, RNA polymerase II-specific"/>
    <property type="evidence" value="ECO:0007669"/>
    <property type="project" value="InterPro"/>
</dbReference>
<comment type="subcellular location">
    <subcellularLocation>
        <location evidence="1 5 6">Nucleus</location>
    </subcellularLocation>
</comment>
<organism evidence="8 9">
    <name type="scientific">Parascaris univalens</name>
    <name type="common">Nematode worm</name>
    <dbReference type="NCBI Taxonomy" id="6257"/>
    <lineage>
        <taxon>Eukaryota</taxon>
        <taxon>Metazoa</taxon>
        <taxon>Ecdysozoa</taxon>
        <taxon>Nematoda</taxon>
        <taxon>Chromadorea</taxon>
        <taxon>Rhabditida</taxon>
        <taxon>Spirurina</taxon>
        <taxon>Ascaridomorpha</taxon>
        <taxon>Ascaridoidea</taxon>
        <taxon>Ascarididae</taxon>
        <taxon>Parascaris</taxon>
    </lineage>
</organism>
<evidence type="ECO:0000256" key="2">
    <source>
        <dbReference type="ARBA" id="ARBA00023125"/>
    </source>
</evidence>
<keyword evidence="3 5" id="KW-0371">Homeobox</keyword>
<dbReference type="GO" id="GO:0005634">
    <property type="term" value="C:nucleus"/>
    <property type="evidence" value="ECO:0007669"/>
    <property type="project" value="UniProtKB-SubCell"/>
</dbReference>
<feature type="DNA-binding region" description="Homeobox" evidence="5">
    <location>
        <begin position="180"/>
        <end position="239"/>
    </location>
</feature>
<dbReference type="SUPFAM" id="SSF46689">
    <property type="entry name" value="Homeodomain-like"/>
    <property type="match status" value="1"/>
</dbReference>
<sequence>MAAGIRMPRPFIVSYHYRIAIHDTHPGVTSRMNLAHYRRQMDCTLEQKPLLNAIGKAVDSVGNTGDESDIVYHVSCHRCYQCGKQLSPGEQIVVDDASQAVACLIHSNHDNEHDQQLSLDVSLASSSSEFASASDESVLSDVQLIPPSYPRELDSPTALTQYSFDGYTYEFSDEGKFLKRRGPRTTIKQNQLDILNRIFTSTPKPSKHARAKLSLETGLSMRVIQVWFQNRRSKERRLKHLCNYLRHYEQRGLIPPPIAMGQNVSDRILEAEPNSPTSNITLEQLLAFPFENGQDADDEGDPTS</sequence>
<evidence type="ECO:0000256" key="4">
    <source>
        <dbReference type="ARBA" id="ARBA00023242"/>
    </source>
</evidence>
<dbReference type="Gene3D" id="2.10.110.10">
    <property type="entry name" value="Cysteine Rich Protein"/>
    <property type="match status" value="1"/>
</dbReference>
<proteinExistence type="predicted"/>
<evidence type="ECO:0000313" key="8">
    <source>
        <dbReference type="Proteomes" id="UP000887569"/>
    </source>
</evidence>
<dbReference type="CDD" id="cd00086">
    <property type="entry name" value="homeodomain"/>
    <property type="match status" value="1"/>
</dbReference>
<dbReference type="FunFam" id="1.10.10.60:FF:000620">
    <property type="entry name" value="Mechanosensory protein 3"/>
    <property type="match status" value="1"/>
</dbReference>
<dbReference type="PROSITE" id="PS50071">
    <property type="entry name" value="HOMEOBOX_2"/>
    <property type="match status" value="1"/>
</dbReference>
<dbReference type="SMART" id="SM00389">
    <property type="entry name" value="HOX"/>
    <property type="match status" value="1"/>
</dbReference>
<dbReference type="PANTHER" id="PTHR24208:SF170">
    <property type="entry name" value="MECHANOSENSORY PROTEIN 3"/>
    <property type="match status" value="1"/>
</dbReference>
<dbReference type="PROSITE" id="PS00027">
    <property type="entry name" value="HOMEOBOX_1"/>
    <property type="match status" value="1"/>
</dbReference>
<evidence type="ECO:0000256" key="6">
    <source>
        <dbReference type="RuleBase" id="RU000682"/>
    </source>
</evidence>
<dbReference type="InterPro" id="IPR001356">
    <property type="entry name" value="HD"/>
</dbReference>